<dbReference type="EMBL" id="MFGM01000051">
    <property type="protein sequence ID" value="OGF35404.1"/>
    <property type="molecule type" value="Genomic_DNA"/>
</dbReference>
<sequence>MKTNRKPTLAQQAFNKPRALAECLVKDLILGCGADFPVIINFDVTGKGMCRLPQIFWEDMAEFVKAIPATEKPTIYFSGIGDIRYDYAPLQITGHAVFETEHLRQELAKLWLEQGGGGGEQIENLNESYEMMAYFLAKRFTLPRALHTACIFVADEAPRGELEKTELDYYLGGVNASTDATTVFAELKQKFHGNVFLIWRPSFGAKENNAILEQWRALIGDNKILTLPNDRLITVAVRELIIAVAANHSMADAQKKLNELAPTVCPRAAVVQTTSTTPKLPLQEVRPSNIPAEFQLATDADNKLDAKPEEPTLPIETLKDLGL</sequence>
<protein>
    <submittedName>
        <fullName evidence="1">Uncharacterized protein</fullName>
    </submittedName>
</protein>
<dbReference type="Proteomes" id="UP000178656">
    <property type="component" value="Unassembled WGS sequence"/>
</dbReference>
<gene>
    <name evidence="1" type="ORF">A2482_04070</name>
</gene>
<accession>A0A1F5T8Y5</accession>
<name>A0A1F5T8Y5_9BACT</name>
<comment type="caution">
    <text evidence="1">The sequence shown here is derived from an EMBL/GenBank/DDBJ whole genome shotgun (WGS) entry which is preliminary data.</text>
</comment>
<reference evidence="1 2" key="1">
    <citation type="journal article" date="2016" name="Nat. Commun.">
        <title>Thousands of microbial genomes shed light on interconnected biogeochemical processes in an aquifer system.</title>
        <authorList>
            <person name="Anantharaman K."/>
            <person name="Brown C.T."/>
            <person name="Hug L.A."/>
            <person name="Sharon I."/>
            <person name="Castelle C.J."/>
            <person name="Probst A.J."/>
            <person name="Thomas B.C."/>
            <person name="Singh A."/>
            <person name="Wilkins M.J."/>
            <person name="Karaoz U."/>
            <person name="Brodie E.L."/>
            <person name="Williams K.H."/>
            <person name="Hubbard S.S."/>
            <person name="Banfield J.F."/>
        </authorList>
    </citation>
    <scope>NUCLEOTIDE SEQUENCE [LARGE SCALE GENOMIC DNA]</scope>
</reference>
<organism evidence="1 2">
    <name type="scientific">Candidatus Falkowbacteria bacterium RIFOXYC2_FULL_48_21</name>
    <dbReference type="NCBI Taxonomy" id="1798005"/>
    <lineage>
        <taxon>Bacteria</taxon>
        <taxon>Candidatus Falkowiibacteriota</taxon>
    </lineage>
</organism>
<evidence type="ECO:0000313" key="2">
    <source>
        <dbReference type="Proteomes" id="UP000178656"/>
    </source>
</evidence>
<proteinExistence type="predicted"/>
<evidence type="ECO:0000313" key="1">
    <source>
        <dbReference type="EMBL" id="OGF35404.1"/>
    </source>
</evidence>
<dbReference type="AlphaFoldDB" id="A0A1F5T8Y5"/>